<dbReference type="STRING" id="3916.A0A1S3TAW2"/>
<protein>
    <submittedName>
        <fullName evidence="2">Uncharacterized protein LOC106753591</fullName>
    </submittedName>
</protein>
<evidence type="ECO:0000313" key="1">
    <source>
        <dbReference type="Proteomes" id="UP000087766"/>
    </source>
</evidence>
<reference evidence="2" key="1">
    <citation type="submission" date="2025-08" db="UniProtKB">
        <authorList>
            <consortium name="RefSeq"/>
        </authorList>
    </citation>
    <scope>IDENTIFICATION</scope>
    <source>
        <tissue evidence="2">Leaf</tissue>
    </source>
</reference>
<gene>
    <name evidence="2" type="primary">LOC106753591</name>
</gene>
<organism evidence="1 2">
    <name type="scientific">Vigna radiata var. radiata</name>
    <name type="common">Mung bean</name>
    <name type="synonym">Phaseolus aureus</name>
    <dbReference type="NCBI Taxonomy" id="3916"/>
    <lineage>
        <taxon>Eukaryota</taxon>
        <taxon>Viridiplantae</taxon>
        <taxon>Streptophyta</taxon>
        <taxon>Embryophyta</taxon>
        <taxon>Tracheophyta</taxon>
        <taxon>Spermatophyta</taxon>
        <taxon>Magnoliopsida</taxon>
        <taxon>eudicotyledons</taxon>
        <taxon>Gunneridae</taxon>
        <taxon>Pentapetalae</taxon>
        <taxon>rosids</taxon>
        <taxon>fabids</taxon>
        <taxon>Fabales</taxon>
        <taxon>Fabaceae</taxon>
        <taxon>Papilionoideae</taxon>
        <taxon>50 kb inversion clade</taxon>
        <taxon>NPAAA clade</taxon>
        <taxon>indigoferoid/millettioid clade</taxon>
        <taxon>Phaseoleae</taxon>
        <taxon>Vigna</taxon>
    </lineage>
</organism>
<dbReference type="OrthoDB" id="412581at2759"/>
<dbReference type="CDD" id="cd09272">
    <property type="entry name" value="RNase_HI_RT_Ty1"/>
    <property type="match status" value="1"/>
</dbReference>
<dbReference type="Proteomes" id="UP000087766">
    <property type="component" value="Unplaced"/>
</dbReference>
<dbReference type="KEGG" id="vra:106753591"/>
<dbReference type="PANTHER" id="PTHR11439">
    <property type="entry name" value="GAG-POL-RELATED RETROTRANSPOSON"/>
    <property type="match status" value="1"/>
</dbReference>
<sequence length="153" mass="16980">MSAPTTAHQQATSRILRYLKGTPGAGIFLPSTSPIQLKAFCDSDWATCPDTRRSVTGFTVYLGNSLISWRSKKQSTVSRSSSEAEYRSLASTVCEIQWLHICLMISTLLTRPLLSSIGITNLPYKLLLIKFFMNVQSTLTLTATLFVKKLSRV</sequence>
<dbReference type="GeneID" id="106753591"/>
<proteinExistence type="predicted"/>
<dbReference type="PANTHER" id="PTHR11439:SF498">
    <property type="entry name" value="DNAK FAMILY PROTEIN"/>
    <property type="match status" value="1"/>
</dbReference>
<name>A0A1S3TAW2_VIGRR</name>
<accession>A0A1S3TAW2</accession>
<keyword evidence="1" id="KW-1185">Reference proteome</keyword>
<dbReference type="RefSeq" id="XP_014490899.1">
    <property type="nucleotide sequence ID" value="XM_014635413.1"/>
</dbReference>
<evidence type="ECO:0000313" key="2">
    <source>
        <dbReference type="RefSeq" id="XP_014490899.1"/>
    </source>
</evidence>
<dbReference type="AlphaFoldDB" id="A0A1S3TAW2"/>